<evidence type="ECO:0000256" key="1">
    <source>
        <dbReference type="SAM" id="MobiDB-lite"/>
    </source>
</evidence>
<proteinExistence type="predicted"/>
<dbReference type="EMBL" id="BJYY01000015">
    <property type="protein sequence ID" value="GEO34817.1"/>
    <property type="molecule type" value="Genomic_DNA"/>
</dbReference>
<evidence type="ECO:0008006" key="4">
    <source>
        <dbReference type="Google" id="ProtNLM"/>
    </source>
</evidence>
<reference evidence="2 3" key="1">
    <citation type="submission" date="2019-07" db="EMBL/GenBank/DDBJ databases">
        <title>Whole genome shotgun sequence of Cellulomonas aerilata NBRC 106308.</title>
        <authorList>
            <person name="Hosoyama A."/>
            <person name="Uohara A."/>
            <person name="Ohji S."/>
            <person name="Ichikawa N."/>
        </authorList>
    </citation>
    <scope>NUCLEOTIDE SEQUENCE [LARGE SCALE GENOMIC DNA]</scope>
    <source>
        <strain evidence="2 3">NBRC 106308</strain>
    </source>
</reference>
<protein>
    <recommendedName>
        <fullName evidence="4">ATP/GTP-binding protein</fullName>
    </recommendedName>
</protein>
<name>A0A512DEC8_9CELL</name>
<evidence type="ECO:0000313" key="3">
    <source>
        <dbReference type="Proteomes" id="UP000321181"/>
    </source>
</evidence>
<organism evidence="2 3">
    <name type="scientific">Cellulomonas aerilata</name>
    <dbReference type="NCBI Taxonomy" id="515326"/>
    <lineage>
        <taxon>Bacteria</taxon>
        <taxon>Bacillati</taxon>
        <taxon>Actinomycetota</taxon>
        <taxon>Actinomycetes</taxon>
        <taxon>Micrococcales</taxon>
        <taxon>Cellulomonadaceae</taxon>
        <taxon>Cellulomonas</taxon>
    </lineage>
</organism>
<dbReference type="RefSeq" id="WP_146905044.1">
    <property type="nucleotide sequence ID" value="NZ_BAAARM010000004.1"/>
</dbReference>
<dbReference type="AlphaFoldDB" id="A0A512DEC8"/>
<gene>
    <name evidence="2" type="ORF">CAE01nite_25420</name>
</gene>
<comment type="caution">
    <text evidence="2">The sequence shown here is derived from an EMBL/GenBank/DDBJ whole genome shotgun (WGS) entry which is preliminary data.</text>
</comment>
<feature type="compositionally biased region" description="Basic and acidic residues" evidence="1">
    <location>
        <begin position="12"/>
        <end position="21"/>
    </location>
</feature>
<dbReference type="OrthoDB" id="3381577at2"/>
<sequence length="101" mass="11337">MPSSRRSSRRPWGQEHPELDVQRATGGRRSESGPDGTWTVQRVVGSAKSYRCPGCQQLVPPGTAHVVAWADDGLFGPESAVADRRHWHHACWDARARRRPR</sequence>
<dbReference type="Proteomes" id="UP000321181">
    <property type="component" value="Unassembled WGS sequence"/>
</dbReference>
<evidence type="ECO:0000313" key="2">
    <source>
        <dbReference type="EMBL" id="GEO34817.1"/>
    </source>
</evidence>
<accession>A0A512DEC8</accession>
<feature type="region of interest" description="Disordered" evidence="1">
    <location>
        <begin position="1"/>
        <end position="38"/>
    </location>
</feature>
<keyword evidence="3" id="KW-1185">Reference proteome</keyword>